<dbReference type="EMBL" id="JABFUD020000001">
    <property type="protein sequence ID" value="KAI5084415.1"/>
    <property type="molecule type" value="Genomic_DNA"/>
</dbReference>
<protein>
    <submittedName>
        <fullName evidence="2">Uncharacterized protein</fullName>
    </submittedName>
</protein>
<dbReference type="Proteomes" id="UP000886520">
    <property type="component" value="Chromosome 1"/>
</dbReference>
<evidence type="ECO:0000313" key="3">
    <source>
        <dbReference type="Proteomes" id="UP000886520"/>
    </source>
</evidence>
<evidence type="ECO:0000256" key="1">
    <source>
        <dbReference type="SAM" id="MobiDB-lite"/>
    </source>
</evidence>
<proteinExistence type="predicted"/>
<evidence type="ECO:0000313" key="2">
    <source>
        <dbReference type="EMBL" id="KAI5084415.1"/>
    </source>
</evidence>
<accession>A0A9D4ZT78</accession>
<dbReference type="OrthoDB" id="10544972at2759"/>
<reference evidence="2" key="1">
    <citation type="submission" date="2021-01" db="EMBL/GenBank/DDBJ databases">
        <title>Adiantum capillus-veneris genome.</title>
        <authorList>
            <person name="Fang Y."/>
            <person name="Liao Q."/>
        </authorList>
    </citation>
    <scope>NUCLEOTIDE SEQUENCE</scope>
    <source>
        <strain evidence="2">H3</strain>
        <tissue evidence="2">Leaf</tissue>
    </source>
</reference>
<comment type="caution">
    <text evidence="2">The sequence shown here is derived from an EMBL/GenBank/DDBJ whole genome shotgun (WGS) entry which is preliminary data.</text>
</comment>
<keyword evidence="3" id="KW-1185">Reference proteome</keyword>
<sequence length="200" mass="21870">MCLLMLRPPLRSPAADPPALLIIPGRPKFTTSSCSATLLFFNFLPVLALICFCASSTSASSVNMAQVAAFPAPAAPHSEHRSTPSTLTAQELLPSQHHLHEKAVENGLSTTPSGLHKQTSPQVLHGPWRMHRRLGFDLEKAYQVLCKKGTYCEGRSRRWRDFRMMHEVPSGPNPISNYLPSKFSSSWAPSPPPSLSSSSP</sequence>
<name>A0A9D4ZT78_ADICA</name>
<dbReference type="AlphaFoldDB" id="A0A9D4ZT78"/>
<organism evidence="2 3">
    <name type="scientific">Adiantum capillus-veneris</name>
    <name type="common">Maidenhair fern</name>
    <dbReference type="NCBI Taxonomy" id="13818"/>
    <lineage>
        <taxon>Eukaryota</taxon>
        <taxon>Viridiplantae</taxon>
        <taxon>Streptophyta</taxon>
        <taxon>Embryophyta</taxon>
        <taxon>Tracheophyta</taxon>
        <taxon>Polypodiopsida</taxon>
        <taxon>Polypodiidae</taxon>
        <taxon>Polypodiales</taxon>
        <taxon>Pteridineae</taxon>
        <taxon>Pteridaceae</taxon>
        <taxon>Vittarioideae</taxon>
        <taxon>Adiantum</taxon>
    </lineage>
</organism>
<gene>
    <name evidence="2" type="ORF">GOP47_0000584</name>
</gene>
<feature type="region of interest" description="Disordered" evidence="1">
    <location>
        <begin position="170"/>
        <end position="200"/>
    </location>
</feature>